<evidence type="ECO:0000256" key="1">
    <source>
        <dbReference type="SAM" id="MobiDB-lite"/>
    </source>
</evidence>
<dbReference type="SUPFAM" id="SSF56808">
    <property type="entry name" value="Ribosomal protein L1"/>
    <property type="match status" value="1"/>
</dbReference>
<sequence length="153" mass="16531">NWREELELACSLTYISIRHSSRVAKVAMVSQTSKEIVENIVAVIDSLVSKIPEKWNNISSMNLISSHCVCPLYQSFPGKVGREGPSSKKRAKHGGKAPDAKRKKVLSSEGKAGSVDGLNVGDAVPKDDFPAASGLENQNKSVDLQEEVSPKNV</sequence>
<evidence type="ECO:0000313" key="2">
    <source>
        <dbReference type="EMBL" id="AEW08437.1"/>
    </source>
</evidence>
<feature type="region of interest" description="Disordered" evidence="1">
    <location>
        <begin position="79"/>
        <end position="153"/>
    </location>
</feature>
<reference evidence="2" key="1">
    <citation type="submission" date="2011-12" db="EMBL/GenBank/DDBJ databases">
        <title>Nucleotide Diversity and Divergence in the Loblolly Pine Gene Space.</title>
        <authorList>
            <person name="Neale D.B."/>
            <person name="Wegrzyn J.L."/>
            <person name="Lee J.M."/>
            <person name="Eckert A.J."/>
            <person name="Liechty J.D."/>
            <person name="Stevens K.A."/>
            <person name="Langley C.H."/>
        </authorList>
    </citation>
    <scope>NUCLEOTIDE SEQUENCE</scope>
    <source>
        <strain evidence="2">10895</strain>
        <tissue evidence="2">Megagametophyte</tissue>
    </source>
</reference>
<dbReference type="Pfam" id="PF00687">
    <property type="entry name" value="Ribosomal_L1"/>
    <property type="match status" value="1"/>
</dbReference>
<organism evidence="2">
    <name type="scientific">Pinus radiata</name>
    <name type="common">Monterey pine</name>
    <name type="synonym">Pinus insignis</name>
    <dbReference type="NCBI Taxonomy" id="3347"/>
    <lineage>
        <taxon>Eukaryota</taxon>
        <taxon>Viridiplantae</taxon>
        <taxon>Streptophyta</taxon>
        <taxon>Embryophyta</taxon>
        <taxon>Tracheophyta</taxon>
        <taxon>Spermatophyta</taxon>
        <taxon>Pinopsida</taxon>
        <taxon>Pinidae</taxon>
        <taxon>Conifers I</taxon>
        <taxon>Pinales</taxon>
        <taxon>Pinaceae</taxon>
        <taxon>Pinus</taxon>
        <taxon>Pinus subgen. Pinus</taxon>
    </lineage>
</organism>
<dbReference type="InterPro" id="IPR028364">
    <property type="entry name" value="Ribosomal_uL1/biogenesis"/>
</dbReference>
<proteinExistence type="predicted"/>
<gene>
    <name evidence="2" type="ORF">2_9813_01</name>
</gene>
<feature type="non-terminal residue" evidence="2">
    <location>
        <position position="1"/>
    </location>
</feature>
<dbReference type="EMBL" id="JQ262968">
    <property type="protein sequence ID" value="AEW08437.1"/>
    <property type="molecule type" value="Genomic_DNA"/>
</dbReference>
<protein>
    <submittedName>
        <fullName evidence="2">Uncharacterized protein</fullName>
    </submittedName>
</protein>
<accession>H9MBE1</accession>
<feature type="compositionally biased region" description="Basic residues" evidence="1">
    <location>
        <begin position="87"/>
        <end position="105"/>
    </location>
</feature>
<name>H9MBE1_PINRA</name>
<dbReference type="AlphaFoldDB" id="H9MBE1"/>
<feature type="non-terminal residue" evidence="2">
    <location>
        <position position="153"/>
    </location>
</feature>
<dbReference type="InterPro" id="IPR023674">
    <property type="entry name" value="Ribosomal_uL1-like"/>
</dbReference>